<accession>A0A367K444</accession>
<dbReference type="InterPro" id="IPR001356">
    <property type="entry name" value="HD"/>
</dbReference>
<dbReference type="InterPro" id="IPR057939">
    <property type="entry name" value="TRF2_HOY1_PH"/>
</dbReference>
<evidence type="ECO:0000313" key="10">
    <source>
        <dbReference type="Proteomes" id="UP000252139"/>
    </source>
</evidence>
<dbReference type="GO" id="GO:0000977">
    <property type="term" value="F:RNA polymerase II transcription regulatory region sequence-specific DNA binding"/>
    <property type="evidence" value="ECO:0007669"/>
    <property type="project" value="TreeGrafter"/>
</dbReference>
<dbReference type="SMART" id="SM00389">
    <property type="entry name" value="HOX"/>
    <property type="match status" value="1"/>
</dbReference>
<dbReference type="Proteomes" id="UP000252139">
    <property type="component" value="Unassembled WGS sequence"/>
</dbReference>
<dbReference type="CDD" id="cd00086">
    <property type="entry name" value="homeodomain"/>
    <property type="match status" value="1"/>
</dbReference>
<feature type="DNA-binding region" description="Homeobox" evidence="5">
    <location>
        <begin position="4"/>
        <end position="63"/>
    </location>
</feature>
<organism evidence="9 10">
    <name type="scientific">Rhizopus azygosporus</name>
    <name type="common">Rhizopus microsporus var. azygosporus</name>
    <dbReference type="NCBI Taxonomy" id="86630"/>
    <lineage>
        <taxon>Eukaryota</taxon>
        <taxon>Fungi</taxon>
        <taxon>Fungi incertae sedis</taxon>
        <taxon>Mucoromycota</taxon>
        <taxon>Mucoromycotina</taxon>
        <taxon>Mucoromycetes</taxon>
        <taxon>Mucorales</taxon>
        <taxon>Mucorineae</taxon>
        <taxon>Rhizopodaceae</taxon>
        <taxon>Rhizopus</taxon>
    </lineage>
</organism>
<dbReference type="EMBL" id="PJQL01000314">
    <property type="protein sequence ID" value="RCH97032.1"/>
    <property type="molecule type" value="Genomic_DNA"/>
</dbReference>
<dbReference type="Pfam" id="PF24818">
    <property type="entry name" value="PH_TRF2_HOY1"/>
    <property type="match status" value="1"/>
</dbReference>
<feature type="region of interest" description="Disordered" evidence="7">
    <location>
        <begin position="1"/>
        <end position="37"/>
    </location>
</feature>
<evidence type="ECO:0000259" key="8">
    <source>
        <dbReference type="PROSITE" id="PS50071"/>
    </source>
</evidence>
<evidence type="ECO:0000256" key="6">
    <source>
        <dbReference type="RuleBase" id="RU000682"/>
    </source>
</evidence>
<evidence type="ECO:0000256" key="3">
    <source>
        <dbReference type="ARBA" id="ARBA00023155"/>
    </source>
</evidence>
<gene>
    <name evidence="9" type="ORF">CU097_010618</name>
</gene>
<keyword evidence="10" id="KW-1185">Reference proteome</keyword>
<keyword evidence="4 5" id="KW-0539">Nucleus</keyword>
<dbReference type="STRING" id="86630.A0A367K444"/>
<feature type="compositionally biased region" description="Basic residues" evidence="7">
    <location>
        <begin position="1"/>
        <end position="10"/>
    </location>
</feature>
<comment type="subcellular location">
    <subcellularLocation>
        <location evidence="1 5 6">Nucleus</location>
    </subcellularLocation>
</comment>
<dbReference type="GO" id="GO:0005634">
    <property type="term" value="C:nucleus"/>
    <property type="evidence" value="ECO:0007669"/>
    <property type="project" value="UniProtKB-SubCell"/>
</dbReference>
<name>A0A367K444_RHIAZ</name>
<comment type="caution">
    <text evidence="9">The sequence shown here is derived from an EMBL/GenBank/DDBJ whole genome shotgun (WGS) entry which is preliminary data.</text>
</comment>
<feature type="compositionally biased region" description="Polar residues" evidence="7">
    <location>
        <begin position="11"/>
        <end position="35"/>
    </location>
</feature>
<dbReference type="SUPFAM" id="SSF46689">
    <property type="entry name" value="Homeodomain-like"/>
    <property type="match status" value="1"/>
</dbReference>
<dbReference type="GO" id="GO:0000981">
    <property type="term" value="F:DNA-binding transcription factor activity, RNA polymerase II-specific"/>
    <property type="evidence" value="ECO:0007669"/>
    <property type="project" value="InterPro"/>
</dbReference>
<dbReference type="Pfam" id="PF00046">
    <property type="entry name" value="Homeodomain"/>
    <property type="match status" value="1"/>
</dbReference>
<dbReference type="AlphaFoldDB" id="A0A367K444"/>
<evidence type="ECO:0000256" key="5">
    <source>
        <dbReference type="PROSITE-ProRule" id="PRU00108"/>
    </source>
</evidence>
<dbReference type="PANTHER" id="PTHR46123">
    <property type="entry name" value="MIX-TYPE HOMEOBOX GENE 1-RELATED"/>
    <property type="match status" value="1"/>
</dbReference>
<evidence type="ECO:0000256" key="4">
    <source>
        <dbReference type="ARBA" id="ARBA00023242"/>
    </source>
</evidence>
<keyword evidence="3 5" id="KW-0371">Homeobox</keyword>
<dbReference type="InterPro" id="IPR017970">
    <property type="entry name" value="Homeobox_CS"/>
</dbReference>
<dbReference type="PROSITE" id="PS50071">
    <property type="entry name" value="HOMEOBOX_2"/>
    <property type="match status" value="1"/>
</dbReference>
<reference evidence="9 10" key="1">
    <citation type="journal article" date="2018" name="G3 (Bethesda)">
        <title>Phylogenetic and Phylogenomic Definition of Rhizopus Species.</title>
        <authorList>
            <person name="Gryganskyi A.P."/>
            <person name="Golan J."/>
            <person name="Dolatabadi S."/>
            <person name="Mondo S."/>
            <person name="Robb S."/>
            <person name="Idnurm A."/>
            <person name="Muszewska A."/>
            <person name="Steczkiewicz K."/>
            <person name="Masonjones S."/>
            <person name="Liao H.L."/>
            <person name="Gajdeczka M.T."/>
            <person name="Anike F."/>
            <person name="Vuek A."/>
            <person name="Anishchenko I.M."/>
            <person name="Voigt K."/>
            <person name="de Hoog G.S."/>
            <person name="Smith M.E."/>
            <person name="Heitman J."/>
            <person name="Vilgalys R."/>
            <person name="Stajich J.E."/>
        </authorList>
    </citation>
    <scope>NUCLEOTIDE SEQUENCE [LARGE SCALE GENOMIC DNA]</scope>
    <source>
        <strain evidence="9 10">CBS 357.93</strain>
    </source>
</reference>
<sequence>MEASTRKRTHLSSSQVSTLEASFKENSLPDSTTRSRLAKELSVTERTVQIWFQNRRAKEKKMRARFTEDHKREPTAPRYQPTFRSMMTPEAFEQPNESDSIQKRPRSISKPEKPKASLQLTSEQEQYSRALSEGLTSSNSNSSHQGTFQSHGLSPYIHYPFLASSLGSKHIPPVISLAPNILRIGTWTRFSSEQHQDWDLCCYAVPSDRIFVWKVKAGQHQFKIEILFDQIQYIHLHAIGQLDIHLSSLPLSFAMLRYQQDQDWVPCGDFTEMQQASMVPIHTLQGNYESFKYALLDLMMFAPELSTKLINTVDLPGLDDIGREYTLSPSATPEPFMMQYTESSKLRANTTPIHHLMLQAPFFYPTQSPLDEDMSHSVEYYTPPPPLNSYHTSFI</sequence>
<dbReference type="Gene3D" id="1.10.10.60">
    <property type="entry name" value="Homeodomain-like"/>
    <property type="match status" value="1"/>
</dbReference>
<feature type="compositionally biased region" description="Basic and acidic residues" evidence="7">
    <location>
        <begin position="65"/>
        <end position="75"/>
    </location>
</feature>
<evidence type="ECO:0000313" key="9">
    <source>
        <dbReference type="EMBL" id="RCH97032.1"/>
    </source>
</evidence>
<dbReference type="InterPro" id="IPR009057">
    <property type="entry name" value="Homeodomain-like_sf"/>
</dbReference>
<feature type="region of interest" description="Disordered" evidence="7">
    <location>
        <begin position="56"/>
        <end position="123"/>
    </location>
</feature>
<protein>
    <recommendedName>
        <fullName evidence="8">Homeobox domain-containing protein</fullName>
    </recommendedName>
</protein>
<evidence type="ECO:0000256" key="2">
    <source>
        <dbReference type="ARBA" id="ARBA00023125"/>
    </source>
</evidence>
<dbReference type="PANTHER" id="PTHR46123:SF4">
    <property type="entry name" value="MIX-TYPE HOMEOBOX GENE 1-RELATED"/>
    <property type="match status" value="1"/>
</dbReference>
<dbReference type="PROSITE" id="PS00027">
    <property type="entry name" value="HOMEOBOX_1"/>
    <property type="match status" value="1"/>
</dbReference>
<evidence type="ECO:0000256" key="7">
    <source>
        <dbReference type="SAM" id="MobiDB-lite"/>
    </source>
</evidence>
<feature type="domain" description="Homeobox" evidence="8">
    <location>
        <begin position="2"/>
        <end position="62"/>
    </location>
</feature>
<evidence type="ECO:0000256" key="1">
    <source>
        <dbReference type="ARBA" id="ARBA00004123"/>
    </source>
</evidence>
<proteinExistence type="predicted"/>
<keyword evidence="2 5" id="KW-0238">DNA-binding</keyword>
<dbReference type="OrthoDB" id="6159439at2759"/>
<dbReference type="InterPro" id="IPR051306">
    <property type="entry name" value="Homeobox_regulator"/>
</dbReference>